<feature type="region of interest" description="Disordered" evidence="5">
    <location>
        <begin position="401"/>
        <end position="438"/>
    </location>
</feature>
<reference evidence="7 8" key="1">
    <citation type="journal article" date="2024" name="Nat. Commun.">
        <title>Phylogenomics reveals the evolutionary origins of lichenization in chlorophyte algae.</title>
        <authorList>
            <person name="Puginier C."/>
            <person name="Libourel C."/>
            <person name="Otte J."/>
            <person name="Skaloud P."/>
            <person name="Haon M."/>
            <person name="Grisel S."/>
            <person name="Petersen M."/>
            <person name="Berrin J.G."/>
            <person name="Delaux P.M."/>
            <person name="Dal Grande F."/>
            <person name="Keller J."/>
        </authorList>
    </citation>
    <scope>NUCLEOTIDE SEQUENCE [LARGE SCALE GENOMIC DNA]</scope>
    <source>
        <strain evidence="7 8">SAG 2145</strain>
    </source>
</reference>
<dbReference type="InterPro" id="IPR036443">
    <property type="entry name" value="Znf_RanBP2_sf"/>
</dbReference>
<evidence type="ECO:0000256" key="5">
    <source>
        <dbReference type="SAM" id="MobiDB-lite"/>
    </source>
</evidence>
<accession>A0AAW1RZJ1</accession>
<dbReference type="PANTHER" id="PTHR23111">
    <property type="entry name" value="ZINC FINGER PROTEIN"/>
    <property type="match status" value="1"/>
</dbReference>
<dbReference type="InterPro" id="IPR001876">
    <property type="entry name" value="Znf_RanBP2"/>
</dbReference>
<dbReference type="Gene3D" id="4.10.1060.10">
    <property type="entry name" value="Zinc finger, RanBP2-type"/>
    <property type="match status" value="5"/>
</dbReference>
<feature type="region of interest" description="Disordered" evidence="5">
    <location>
        <begin position="148"/>
        <end position="195"/>
    </location>
</feature>
<dbReference type="EMBL" id="JALJOS010000005">
    <property type="protein sequence ID" value="KAK9839017.1"/>
    <property type="molecule type" value="Genomic_DNA"/>
</dbReference>
<feature type="region of interest" description="Disordered" evidence="5">
    <location>
        <begin position="547"/>
        <end position="572"/>
    </location>
</feature>
<dbReference type="SUPFAM" id="SSF90209">
    <property type="entry name" value="Ran binding protein zinc finger-like"/>
    <property type="match status" value="5"/>
</dbReference>
<keyword evidence="3" id="KW-0862">Zinc</keyword>
<feature type="domain" description="RanBP2-type" evidence="6">
    <location>
        <begin position="516"/>
        <end position="545"/>
    </location>
</feature>
<proteinExistence type="predicted"/>
<name>A0AAW1RZJ1_9CHLO</name>
<dbReference type="AlphaFoldDB" id="A0AAW1RZJ1"/>
<feature type="region of interest" description="Disordered" evidence="5">
    <location>
        <begin position="650"/>
        <end position="717"/>
    </location>
</feature>
<dbReference type="GO" id="GO:0008270">
    <property type="term" value="F:zinc ion binding"/>
    <property type="evidence" value="ECO:0007669"/>
    <property type="project" value="UniProtKB-KW"/>
</dbReference>
<feature type="domain" description="RanBP2-type" evidence="6">
    <location>
        <begin position="478"/>
        <end position="507"/>
    </location>
</feature>
<evidence type="ECO:0000256" key="4">
    <source>
        <dbReference type="PROSITE-ProRule" id="PRU00322"/>
    </source>
</evidence>
<evidence type="ECO:0000259" key="6">
    <source>
        <dbReference type="PROSITE" id="PS50199"/>
    </source>
</evidence>
<feature type="domain" description="RanBP2-type" evidence="6">
    <location>
        <begin position="624"/>
        <end position="653"/>
    </location>
</feature>
<dbReference type="GO" id="GO:0003729">
    <property type="term" value="F:mRNA binding"/>
    <property type="evidence" value="ECO:0007669"/>
    <property type="project" value="TreeGrafter"/>
</dbReference>
<feature type="compositionally biased region" description="Basic and acidic residues" evidence="5">
    <location>
        <begin position="411"/>
        <end position="433"/>
    </location>
</feature>
<dbReference type="Pfam" id="PF00641">
    <property type="entry name" value="Zn_ribbon_RanBP"/>
    <property type="match status" value="5"/>
</dbReference>
<feature type="region of interest" description="Disordered" evidence="5">
    <location>
        <begin position="100"/>
        <end position="120"/>
    </location>
</feature>
<evidence type="ECO:0000256" key="3">
    <source>
        <dbReference type="ARBA" id="ARBA00022833"/>
    </source>
</evidence>
<feature type="domain" description="RanBP2-type" evidence="6">
    <location>
        <begin position="432"/>
        <end position="461"/>
    </location>
</feature>
<dbReference type="Proteomes" id="UP001438707">
    <property type="component" value="Unassembled WGS sequence"/>
</dbReference>
<sequence length="717" mass="77866">MHSRRPLLKLISAGSSAWRFSGGVEEFRLPAAACARLTRPGGATGHTQGPITQAGVLTPVAGPHREFSRSSSSRIVVCAASPETSPQLEKAIDEAELATSAGEHAAPRNLNPEPSHPGAVMPETVLLQGEDHTEAFAGADPRAETLKEDLGPQQQDNKGVFDHNQQNSSQAAAPEASSSEGESDFETPDPSRDTEAAQYLEEADLPLRGAPPMEQLSDPGLLKLWLDQRRTYIQQLWDSGFFKFDEGQPTTAPTGNWTATGHLKRADMALGRQRSDLMHSLPQDLVKELVQIQPLFSDKKIASAYKRMVASFVEGNDQSEGSGGPAQTRDLLRFLYSIDVALSRTDNLTKQHPSVQDITTIENQLRVGSQILPMLTALVAQAPEASAVKAAANAKQAQMAYAESMQPKAKSFKERSSSREPRDSRSRQQEQKPGDWQCPECQASNFARRNTCFKCDAPRPAGMPRMVVERRSSAQPAQPGDWACPQCGFSNFQRRTSCFQCNAGRPAGTAPASGLKPGDWECGDCGEVNFARRTECFGCGAPASSAARRQERVSAPRQDFSSRENRTPSPMEMRPGDWLCPECRAHNFATKTECFKCSFPRPASAGPPKPDSRGGGIRGDRGMAPGDWMCPTCNSHNFARRNECFSCGQGRPAETVQSERGPPRGPPEMASGQWWDDASAGNRGRGRQGGSSSQRSDRPRSIPDASSQAPAGRDDFW</sequence>
<feature type="domain" description="RanBP2-type" evidence="6">
    <location>
        <begin position="574"/>
        <end position="603"/>
    </location>
</feature>
<keyword evidence="2 4" id="KW-0863">Zinc-finger</keyword>
<evidence type="ECO:0000256" key="2">
    <source>
        <dbReference type="ARBA" id="ARBA00022771"/>
    </source>
</evidence>
<protein>
    <recommendedName>
        <fullName evidence="6">RanBP2-type domain-containing protein</fullName>
    </recommendedName>
</protein>
<feature type="region of interest" description="Disordered" evidence="5">
    <location>
        <begin position="600"/>
        <end position="620"/>
    </location>
</feature>
<dbReference type="PROSITE" id="PS50199">
    <property type="entry name" value="ZF_RANBP2_2"/>
    <property type="match status" value="5"/>
</dbReference>
<feature type="compositionally biased region" description="Basic and acidic residues" evidence="5">
    <location>
        <begin position="548"/>
        <end position="566"/>
    </location>
</feature>
<evidence type="ECO:0000313" key="8">
    <source>
        <dbReference type="Proteomes" id="UP001438707"/>
    </source>
</evidence>
<evidence type="ECO:0000256" key="1">
    <source>
        <dbReference type="ARBA" id="ARBA00022723"/>
    </source>
</evidence>
<evidence type="ECO:0000313" key="7">
    <source>
        <dbReference type="EMBL" id="KAK9839017.1"/>
    </source>
</evidence>
<dbReference type="SMART" id="SM00547">
    <property type="entry name" value="ZnF_RBZ"/>
    <property type="match status" value="5"/>
</dbReference>
<dbReference type="PROSITE" id="PS01358">
    <property type="entry name" value="ZF_RANBP2_1"/>
    <property type="match status" value="5"/>
</dbReference>
<keyword evidence="1" id="KW-0479">Metal-binding</keyword>
<dbReference type="PANTHER" id="PTHR23111:SF40">
    <property type="entry name" value="RNA-BINDING PROTEIN INVOLVED IN HETEROCHROMATIN ASSEMBLY-RELATED"/>
    <property type="match status" value="1"/>
</dbReference>
<organism evidence="7 8">
    <name type="scientific">Apatococcus lobatus</name>
    <dbReference type="NCBI Taxonomy" id="904363"/>
    <lineage>
        <taxon>Eukaryota</taxon>
        <taxon>Viridiplantae</taxon>
        <taxon>Chlorophyta</taxon>
        <taxon>core chlorophytes</taxon>
        <taxon>Trebouxiophyceae</taxon>
        <taxon>Chlorellales</taxon>
        <taxon>Chlorellaceae</taxon>
        <taxon>Apatococcus</taxon>
    </lineage>
</organism>
<feature type="compositionally biased region" description="Low complexity" evidence="5">
    <location>
        <begin position="165"/>
        <end position="180"/>
    </location>
</feature>
<keyword evidence="8" id="KW-1185">Reference proteome</keyword>
<comment type="caution">
    <text evidence="7">The sequence shown here is derived from an EMBL/GenBank/DDBJ whole genome shotgun (WGS) entry which is preliminary data.</text>
</comment>
<gene>
    <name evidence="7" type="ORF">WJX74_007882</name>
</gene>